<keyword evidence="3" id="KW-1185">Reference proteome</keyword>
<sequence length="134" mass="15639">MKSHIPIERELAQQLITLECALLKPNVRASAQMLDNLLADEFIEFSATGKCFDKQHVLTRLPGELMPEFHNQDFDVRLINEGLAQVTYRARLQRDKEPRPQYSNRSSLWRQTEDGWQMVFHQGTPCAEFTLKHK</sequence>
<dbReference type="SUPFAM" id="SSF54427">
    <property type="entry name" value="NTF2-like"/>
    <property type="match status" value="1"/>
</dbReference>
<gene>
    <name evidence="2" type="ORF">B1199_17855</name>
</gene>
<dbReference type="Gene3D" id="3.10.450.50">
    <property type="match status" value="1"/>
</dbReference>
<dbReference type="Proteomes" id="UP000194841">
    <property type="component" value="Unassembled WGS sequence"/>
</dbReference>
<organism evidence="2 3">
    <name type="scientific">Pseudoalteromonas ulvae</name>
    <dbReference type="NCBI Taxonomy" id="107327"/>
    <lineage>
        <taxon>Bacteria</taxon>
        <taxon>Pseudomonadati</taxon>
        <taxon>Pseudomonadota</taxon>
        <taxon>Gammaproteobacteria</taxon>
        <taxon>Alteromonadales</taxon>
        <taxon>Pseudoalteromonadaceae</taxon>
        <taxon>Pseudoalteromonas</taxon>
    </lineage>
</organism>
<evidence type="ECO:0000259" key="1">
    <source>
        <dbReference type="Pfam" id="PF14534"/>
    </source>
</evidence>
<dbReference type="OrthoDB" id="121974at2"/>
<dbReference type="EMBL" id="MWPV01000006">
    <property type="protein sequence ID" value="OUL56525.1"/>
    <property type="molecule type" value="Genomic_DNA"/>
</dbReference>
<evidence type="ECO:0000313" key="2">
    <source>
        <dbReference type="EMBL" id="OUL56525.1"/>
    </source>
</evidence>
<evidence type="ECO:0000313" key="3">
    <source>
        <dbReference type="Proteomes" id="UP000194841"/>
    </source>
</evidence>
<dbReference type="InterPro" id="IPR027843">
    <property type="entry name" value="DUF4440"/>
</dbReference>
<feature type="domain" description="DUF4440" evidence="1">
    <location>
        <begin position="17"/>
        <end position="118"/>
    </location>
</feature>
<dbReference type="InterPro" id="IPR032710">
    <property type="entry name" value="NTF2-like_dom_sf"/>
</dbReference>
<dbReference type="Pfam" id="PF14534">
    <property type="entry name" value="DUF4440"/>
    <property type="match status" value="1"/>
</dbReference>
<protein>
    <submittedName>
        <fullName evidence="2">DUF4440 domain-containing protein</fullName>
    </submittedName>
</protein>
<dbReference type="AlphaFoldDB" id="A0A244CLR2"/>
<comment type="caution">
    <text evidence="2">The sequence shown here is derived from an EMBL/GenBank/DDBJ whole genome shotgun (WGS) entry which is preliminary data.</text>
</comment>
<dbReference type="RefSeq" id="WP_086745495.1">
    <property type="nucleotide sequence ID" value="NZ_MWPV01000006.1"/>
</dbReference>
<proteinExistence type="predicted"/>
<name>A0A244CLR2_PSEDV</name>
<accession>A0A244CLR2</accession>
<reference evidence="2 3" key="1">
    <citation type="submission" date="2017-02" db="EMBL/GenBank/DDBJ databases">
        <title>Pseudoalteromonas ulvae TC14 Genome.</title>
        <authorList>
            <person name="Molmeret M."/>
        </authorList>
    </citation>
    <scope>NUCLEOTIDE SEQUENCE [LARGE SCALE GENOMIC DNA]</scope>
    <source>
        <strain evidence="2">TC14</strain>
    </source>
</reference>